<evidence type="ECO:0000256" key="2">
    <source>
        <dbReference type="RuleBase" id="RU362080"/>
    </source>
</evidence>
<evidence type="ECO:0000313" key="3">
    <source>
        <dbReference type="EMBL" id="NYG02697.1"/>
    </source>
</evidence>
<gene>
    <name evidence="3" type="ORF">HDA37_002982</name>
</gene>
<evidence type="ECO:0000256" key="1">
    <source>
        <dbReference type="ARBA" id="ARBA00009981"/>
    </source>
</evidence>
<protein>
    <recommendedName>
        <fullName evidence="2">Antitoxin</fullName>
    </recommendedName>
</protein>
<dbReference type="Proteomes" id="UP000549695">
    <property type="component" value="Unassembled WGS sequence"/>
</dbReference>
<evidence type="ECO:0000313" key="4">
    <source>
        <dbReference type="Proteomes" id="UP000549695"/>
    </source>
</evidence>
<name>A0A852W189_PSEA5</name>
<reference evidence="3 4" key="1">
    <citation type="submission" date="2020-07" db="EMBL/GenBank/DDBJ databases">
        <title>Sequencing the genomes of 1000 actinobacteria strains.</title>
        <authorList>
            <person name="Klenk H.-P."/>
        </authorList>
    </citation>
    <scope>NUCLEOTIDE SEQUENCE [LARGE SCALE GENOMIC DNA]</scope>
    <source>
        <strain evidence="3 4">DSM 44749</strain>
    </source>
</reference>
<dbReference type="SUPFAM" id="SSF143120">
    <property type="entry name" value="YefM-like"/>
    <property type="match status" value="1"/>
</dbReference>
<dbReference type="RefSeq" id="WP_179761438.1">
    <property type="nucleotide sequence ID" value="NZ_BAAAJZ010000003.1"/>
</dbReference>
<comment type="similarity">
    <text evidence="1 2">Belongs to the phD/YefM antitoxin family.</text>
</comment>
<sequence>MTAEFNIHEAKTHLSRLLERVAAGEHIVISRAGTPVADLVPHQRRTVRLGGLRGRVRYDDADFEGVDQDIQAMFYGDDAAPR</sequence>
<dbReference type="InterPro" id="IPR036165">
    <property type="entry name" value="YefM-like_sf"/>
</dbReference>
<proteinExistence type="inferred from homology"/>
<accession>A0A852W189</accession>
<dbReference type="EMBL" id="JACCCZ010000001">
    <property type="protein sequence ID" value="NYG02697.1"/>
    <property type="molecule type" value="Genomic_DNA"/>
</dbReference>
<comment type="function">
    <text evidence="2">Antitoxin component of a type II toxin-antitoxin (TA) system.</text>
</comment>
<dbReference type="PANTHER" id="PTHR35377">
    <property type="entry name" value="ANTITOXIN VAPB49-RELATED-RELATED"/>
    <property type="match status" value="1"/>
</dbReference>
<dbReference type="AlphaFoldDB" id="A0A852W189"/>
<comment type="caution">
    <text evidence="3">The sequence shown here is derived from an EMBL/GenBank/DDBJ whole genome shotgun (WGS) entry which is preliminary data.</text>
</comment>
<dbReference type="Pfam" id="PF02604">
    <property type="entry name" value="PhdYeFM_antitox"/>
    <property type="match status" value="1"/>
</dbReference>
<dbReference type="Gene3D" id="3.40.1620.10">
    <property type="entry name" value="YefM-like domain"/>
    <property type="match status" value="1"/>
</dbReference>
<dbReference type="InterPro" id="IPR006442">
    <property type="entry name" value="Antitoxin_Phd/YefM"/>
</dbReference>
<dbReference type="NCBIfam" id="TIGR01552">
    <property type="entry name" value="phd_fam"/>
    <property type="match status" value="1"/>
</dbReference>
<dbReference type="InterPro" id="IPR051416">
    <property type="entry name" value="phD-YefM_TA_antitoxins"/>
</dbReference>
<organism evidence="3 4">
    <name type="scientific">Pseudonocardia alni</name>
    <name type="common">Amycolata alni</name>
    <dbReference type="NCBI Taxonomy" id="33907"/>
    <lineage>
        <taxon>Bacteria</taxon>
        <taxon>Bacillati</taxon>
        <taxon>Actinomycetota</taxon>
        <taxon>Actinomycetes</taxon>
        <taxon>Pseudonocardiales</taxon>
        <taxon>Pseudonocardiaceae</taxon>
        <taxon>Pseudonocardia</taxon>
    </lineage>
</organism>
<keyword evidence="4" id="KW-1185">Reference proteome</keyword>
<dbReference type="GeneID" id="98052726"/>